<dbReference type="AlphaFoldDB" id="A0A975Y3K4"/>
<evidence type="ECO:0000313" key="2">
    <source>
        <dbReference type="Proteomes" id="UP000683511"/>
    </source>
</evidence>
<dbReference type="EMBL" id="CP021056">
    <property type="protein sequence ID" value="QXE22228.1"/>
    <property type="molecule type" value="Genomic_DNA"/>
</dbReference>
<evidence type="ECO:0000313" key="1">
    <source>
        <dbReference type="EMBL" id="QXE22228.1"/>
    </source>
</evidence>
<organism evidence="1 2">
    <name type="scientific">Richelia sinica FACHB-800</name>
    <dbReference type="NCBI Taxonomy" id="1357546"/>
    <lineage>
        <taxon>Bacteria</taxon>
        <taxon>Bacillati</taxon>
        <taxon>Cyanobacteriota</taxon>
        <taxon>Cyanophyceae</taxon>
        <taxon>Nostocales</taxon>
        <taxon>Nostocaceae</taxon>
        <taxon>Richelia</taxon>
    </lineage>
</organism>
<accession>A0A975Y3K4</accession>
<dbReference type="KEGG" id="rsin:B6N60_00910"/>
<keyword evidence="2" id="KW-1185">Reference proteome</keyword>
<gene>
    <name evidence="1" type="ORF">B6N60_00910</name>
</gene>
<reference evidence="1" key="1">
    <citation type="submission" date="2017-04" db="EMBL/GenBank/DDBJ databases">
        <title>Genome deletions in a multicellular cyanobacterial endosymbiont for morphological adaptation in marine diatoms.</title>
        <authorList>
            <person name="Wang Y."/>
            <person name="Gao H."/>
            <person name="Li R."/>
            <person name="Xu X."/>
        </authorList>
    </citation>
    <scope>NUCLEOTIDE SEQUENCE</scope>
    <source>
        <strain evidence="1">FACHB 800</strain>
    </source>
</reference>
<name>A0A975Y3K4_9NOST</name>
<dbReference type="Proteomes" id="UP000683511">
    <property type="component" value="Chromosome"/>
</dbReference>
<sequence>MAELRIIVEEHPQPDAIKTVINHLIEYNNSNQAPSIGNLISYMDFSV</sequence>
<proteinExistence type="predicted"/>
<protein>
    <submittedName>
        <fullName evidence="1">Uncharacterized protein</fullName>
    </submittedName>
</protein>
<dbReference type="RefSeq" id="WP_190602989.1">
    <property type="nucleotide sequence ID" value="NZ_CP021056.1"/>
</dbReference>